<feature type="transmembrane region" description="Helical" evidence="5">
    <location>
        <begin position="12"/>
        <end position="32"/>
    </location>
</feature>
<proteinExistence type="inferred from homology"/>
<evidence type="ECO:0000256" key="3">
    <source>
        <dbReference type="ARBA" id="ARBA00038050"/>
    </source>
</evidence>
<reference evidence="6" key="2">
    <citation type="submission" date="2017-10" db="EMBL/GenBank/DDBJ databases">
        <title>Ladona fulva Genome sequencing and assembly.</title>
        <authorList>
            <person name="Murali S."/>
            <person name="Richards S."/>
            <person name="Bandaranaike D."/>
            <person name="Bellair M."/>
            <person name="Blankenburg K."/>
            <person name="Chao H."/>
            <person name="Dinh H."/>
            <person name="Doddapaneni H."/>
            <person name="Dugan-Rocha S."/>
            <person name="Elkadiri S."/>
            <person name="Gnanaolivu R."/>
            <person name="Hernandez B."/>
            <person name="Skinner E."/>
            <person name="Javaid M."/>
            <person name="Lee S."/>
            <person name="Li M."/>
            <person name="Ming W."/>
            <person name="Munidasa M."/>
            <person name="Muniz J."/>
            <person name="Nguyen L."/>
            <person name="Hughes D."/>
            <person name="Osuji N."/>
            <person name="Pu L.-L."/>
            <person name="Puazo M."/>
            <person name="Qu C."/>
            <person name="Quiroz J."/>
            <person name="Raj R."/>
            <person name="Weissenberger G."/>
            <person name="Xin Y."/>
            <person name="Zou X."/>
            <person name="Han Y."/>
            <person name="Worley K."/>
            <person name="Muzny D."/>
            <person name="Gibbs R."/>
        </authorList>
    </citation>
    <scope>NUCLEOTIDE SEQUENCE</scope>
    <source>
        <strain evidence="6">Sampled in the wild</strain>
    </source>
</reference>
<evidence type="ECO:0000256" key="5">
    <source>
        <dbReference type="SAM" id="Phobius"/>
    </source>
</evidence>
<dbReference type="GO" id="GO:0004045">
    <property type="term" value="F:peptidyl-tRNA hydrolase activity"/>
    <property type="evidence" value="ECO:0007669"/>
    <property type="project" value="UniProtKB-EC"/>
</dbReference>
<reference evidence="6" key="1">
    <citation type="submission" date="2013-04" db="EMBL/GenBank/DDBJ databases">
        <authorList>
            <person name="Qu J."/>
            <person name="Murali S.C."/>
            <person name="Bandaranaike D."/>
            <person name="Bellair M."/>
            <person name="Blankenburg K."/>
            <person name="Chao H."/>
            <person name="Dinh H."/>
            <person name="Doddapaneni H."/>
            <person name="Downs B."/>
            <person name="Dugan-Rocha S."/>
            <person name="Elkadiri S."/>
            <person name="Gnanaolivu R.D."/>
            <person name="Hernandez B."/>
            <person name="Javaid M."/>
            <person name="Jayaseelan J.C."/>
            <person name="Lee S."/>
            <person name="Li M."/>
            <person name="Ming W."/>
            <person name="Munidasa M."/>
            <person name="Muniz J."/>
            <person name="Nguyen L."/>
            <person name="Ongeri F."/>
            <person name="Osuji N."/>
            <person name="Pu L.-L."/>
            <person name="Puazo M."/>
            <person name="Qu C."/>
            <person name="Quiroz J."/>
            <person name="Raj R."/>
            <person name="Weissenberger G."/>
            <person name="Xin Y."/>
            <person name="Zou X."/>
            <person name="Han Y."/>
            <person name="Richards S."/>
            <person name="Worley K."/>
            <person name="Muzny D."/>
            <person name="Gibbs R."/>
        </authorList>
    </citation>
    <scope>NUCLEOTIDE SEQUENCE</scope>
    <source>
        <strain evidence="6">Sampled in the wild</strain>
    </source>
</reference>
<keyword evidence="5" id="KW-0812">Transmembrane</keyword>
<dbReference type="GO" id="GO:0005829">
    <property type="term" value="C:cytosol"/>
    <property type="evidence" value="ECO:0007669"/>
    <property type="project" value="TreeGrafter"/>
</dbReference>
<dbReference type="AlphaFoldDB" id="A0A8K0KBF2"/>
<comment type="catalytic activity">
    <reaction evidence="4">
        <text>an N-acyl-L-alpha-aminoacyl-tRNA + H2O = an N-acyl-L-amino acid + a tRNA + H(+)</text>
        <dbReference type="Rhea" id="RHEA:54448"/>
        <dbReference type="Rhea" id="RHEA-COMP:10123"/>
        <dbReference type="Rhea" id="RHEA-COMP:13883"/>
        <dbReference type="ChEBI" id="CHEBI:15377"/>
        <dbReference type="ChEBI" id="CHEBI:15378"/>
        <dbReference type="ChEBI" id="CHEBI:59874"/>
        <dbReference type="ChEBI" id="CHEBI:78442"/>
        <dbReference type="ChEBI" id="CHEBI:138191"/>
        <dbReference type="EC" id="3.1.1.29"/>
    </reaction>
</comment>
<comment type="caution">
    <text evidence="6">The sequence shown here is derived from an EMBL/GenBank/DDBJ whole genome shotgun (WGS) entry which is preliminary data.</text>
</comment>
<evidence type="ECO:0000313" key="6">
    <source>
        <dbReference type="EMBL" id="KAG8230655.1"/>
    </source>
</evidence>
<keyword evidence="2" id="KW-0378">Hydrolase</keyword>
<evidence type="ECO:0000313" key="7">
    <source>
        <dbReference type="Proteomes" id="UP000792457"/>
    </source>
</evidence>
<evidence type="ECO:0000256" key="1">
    <source>
        <dbReference type="ARBA" id="ARBA00013260"/>
    </source>
</evidence>
<organism evidence="6 7">
    <name type="scientific">Ladona fulva</name>
    <name type="common">Scarce chaser dragonfly</name>
    <name type="synonym">Libellula fulva</name>
    <dbReference type="NCBI Taxonomy" id="123851"/>
    <lineage>
        <taxon>Eukaryota</taxon>
        <taxon>Metazoa</taxon>
        <taxon>Ecdysozoa</taxon>
        <taxon>Arthropoda</taxon>
        <taxon>Hexapoda</taxon>
        <taxon>Insecta</taxon>
        <taxon>Pterygota</taxon>
        <taxon>Palaeoptera</taxon>
        <taxon>Odonata</taxon>
        <taxon>Epiprocta</taxon>
        <taxon>Anisoptera</taxon>
        <taxon>Libelluloidea</taxon>
        <taxon>Libellulidae</taxon>
        <taxon>Ladona</taxon>
    </lineage>
</organism>
<dbReference type="Pfam" id="PF01981">
    <property type="entry name" value="PTH2"/>
    <property type="match status" value="1"/>
</dbReference>
<comment type="similarity">
    <text evidence="3">Belongs to the PTH2 family.</text>
</comment>
<dbReference type="OrthoDB" id="1733656at2759"/>
<gene>
    <name evidence="6" type="ORF">J437_LFUL010674</name>
</gene>
<keyword evidence="7" id="KW-1185">Reference proteome</keyword>
<dbReference type="SUPFAM" id="SSF102462">
    <property type="entry name" value="Peptidyl-tRNA hydrolase II"/>
    <property type="match status" value="1"/>
</dbReference>
<dbReference type="CDD" id="cd02430">
    <property type="entry name" value="PTH2"/>
    <property type="match status" value="1"/>
</dbReference>
<keyword evidence="5" id="KW-0472">Membrane</keyword>
<keyword evidence="5" id="KW-1133">Transmembrane helix</keyword>
<accession>A0A8K0KBF2</accession>
<dbReference type="NCBIfam" id="TIGR00283">
    <property type="entry name" value="arch_pth2"/>
    <property type="match status" value="1"/>
</dbReference>
<dbReference type="PANTHER" id="PTHR12649">
    <property type="entry name" value="PEPTIDYL-TRNA HYDROLASE 2"/>
    <property type="match status" value="1"/>
</dbReference>
<evidence type="ECO:0000256" key="4">
    <source>
        <dbReference type="ARBA" id="ARBA00048707"/>
    </source>
</evidence>
<dbReference type="InterPro" id="IPR002833">
    <property type="entry name" value="PTH2"/>
</dbReference>
<dbReference type="EC" id="3.1.1.29" evidence="1"/>
<sequence>MMDIITLLSKLINPTFISGIACGLLISFGLGFNNKKKVSPDSESRICDLTAKGEHKFVIVVRNDLKMGKGKAAAQCSHAAVNAYEDSMKKQPLVFKKWRRTGQPKVVLKCEDLNELEQIAFNASQFGLITSPIHDAGRTQVDPGTCTVLGIGPGPAELVDQVTGHLKLY</sequence>
<name>A0A8K0KBF2_LADFU</name>
<dbReference type="FunFam" id="3.40.1490.10:FF:000001">
    <property type="entry name" value="Peptidyl-tRNA hydrolase 2"/>
    <property type="match status" value="1"/>
</dbReference>
<protein>
    <recommendedName>
        <fullName evidence="1">peptidyl-tRNA hydrolase</fullName>
        <ecNumber evidence="1">3.1.1.29</ecNumber>
    </recommendedName>
</protein>
<evidence type="ECO:0000256" key="2">
    <source>
        <dbReference type="ARBA" id="ARBA00022801"/>
    </source>
</evidence>
<dbReference type="EMBL" id="KZ308500">
    <property type="protein sequence ID" value="KAG8230655.1"/>
    <property type="molecule type" value="Genomic_DNA"/>
</dbReference>
<dbReference type="InterPro" id="IPR023476">
    <property type="entry name" value="Pep_tRNA_hydro_II_dom_sf"/>
</dbReference>
<dbReference type="Proteomes" id="UP000792457">
    <property type="component" value="Unassembled WGS sequence"/>
</dbReference>
<dbReference type="Gene3D" id="3.40.1490.10">
    <property type="entry name" value="Bit1"/>
    <property type="match status" value="1"/>
</dbReference>
<dbReference type="NCBIfam" id="NF003314">
    <property type="entry name" value="PRK04322.1"/>
    <property type="match status" value="1"/>
</dbReference>
<dbReference type="PANTHER" id="PTHR12649:SF11">
    <property type="entry name" value="PEPTIDYL-TRNA HYDROLASE 2, MITOCHONDRIAL"/>
    <property type="match status" value="1"/>
</dbReference>